<accession>A0ACB8A6J4</accession>
<evidence type="ECO:0000313" key="2">
    <source>
        <dbReference type="Proteomes" id="UP000790377"/>
    </source>
</evidence>
<gene>
    <name evidence="1" type="ORF">BJ138DRAFT_1011444</name>
</gene>
<name>A0ACB8A6J4_9AGAM</name>
<sequence>MNPLPAEIKVLLKTAKKYKLSFAPIKMHETLKEKMPAWLHVGAQPQTYHWTKDECLRENHRVMKIADLIKITHRLDRQNTTINKHSPRTNCKCSDCKNDRTIKCKNPHKCAENAKHILERIAPKMSNKSIAPKDNLTLTHRRREKNEQAIEAGGGEMIFDPSVTSQGLLKECFRLF</sequence>
<keyword evidence="2" id="KW-1185">Reference proteome</keyword>
<protein>
    <submittedName>
        <fullName evidence="1">Uncharacterized protein</fullName>
    </submittedName>
</protein>
<reference evidence="1" key="1">
    <citation type="journal article" date="2021" name="New Phytol.">
        <title>Evolutionary innovations through gain and loss of genes in the ectomycorrhizal Boletales.</title>
        <authorList>
            <person name="Wu G."/>
            <person name="Miyauchi S."/>
            <person name="Morin E."/>
            <person name="Kuo A."/>
            <person name="Drula E."/>
            <person name="Varga T."/>
            <person name="Kohler A."/>
            <person name="Feng B."/>
            <person name="Cao Y."/>
            <person name="Lipzen A."/>
            <person name="Daum C."/>
            <person name="Hundley H."/>
            <person name="Pangilinan J."/>
            <person name="Johnson J."/>
            <person name="Barry K."/>
            <person name="LaButti K."/>
            <person name="Ng V."/>
            <person name="Ahrendt S."/>
            <person name="Min B."/>
            <person name="Choi I.G."/>
            <person name="Park H."/>
            <person name="Plett J.M."/>
            <person name="Magnuson J."/>
            <person name="Spatafora J.W."/>
            <person name="Nagy L.G."/>
            <person name="Henrissat B."/>
            <person name="Grigoriev I.V."/>
            <person name="Yang Z.L."/>
            <person name="Xu J."/>
            <person name="Martin F.M."/>
        </authorList>
    </citation>
    <scope>NUCLEOTIDE SEQUENCE</scope>
    <source>
        <strain evidence="1">ATCC 28755</strain>
    </source>
</reference>
<dbReference type="Proteomes" id="UP000790377">
    <property type="component" value="Unassembled WGS sequence"/>
</dbReference>
<proteinExistence type="predicted"/>
<comment type="caution">
    <text evidence="1">The sequence shown here is derived from an EMBL/GenBank/DDBJ whole genome shotgun (WGS) entry which is preliminary data.</text>
</comment>
<feature type="non-terminal residue" evidence="1">
    <location>
        <position position="176"/>
    </location>
</feature>
<organism evidence="1 2">
    <name type="scientific">Hygrophoropsis aurantiaca</name>
    <dbReference type="NCBI Taxonomy" id="72124"/>
    <lineage>
        <taxon>Eukaryota</taxon>
        <taxon>Fungi</taxon>
        <taxon>Dikarya</taxon>
        <taxon>Basidiomycota</taxon>
        <taxon>Agaricomycotina</taxon>
        <taxon>Agaricomycetes</taxon>
        <taxon>Agaricomycetidae</taxon>
        <taxon>Boletales</taxon>
        <taxon>Coniophorineae</taxon>
        <taxon>Hygrophoropsidaceae</taxon>
        <taxon>Hygrophoropsis</taxon>
    </lineage>
</organism>
<evidence type="ECO:0000313" key="1">
    <source>
        <dbReference type="EMBL" id="KAH7909129.1"/>
    </source>
</evidence>
<dbReference type="EMBL" id="MU267777">
    <property type="protein sequence ID" value="KAH7909129.1"/>
    <property type="molecule type" value="Genomic_DNA"/>
</dbReference>